<dbReference type="InParanoid" id="A0A0V0QTV9"/>
<comment type="caution">
    <text evidence="2">The sequence shown here is derived from an EMBL/GenBank/DDBJ whole genome shotgun (WGS) entry which is preliminary data.</text>
</comment>
<protein>
    <submittedName>
        <fullName evidence="2">Uncharacterized protein</fullName>
    </submittedName>
</protein>
<name>A0A0V0QTV9_PSEPJ</name>
<evidence type="ECO:0000256" key="1">
    <source>
        <dbReference type="SAM" id="MobiDB-lite"/>
    </source>
</evidence>
<gene>
    <name evidence="2" type="ORF">PPERSA_09834</name>
</gene>
<proteinExistence type="predicted"/>
<sequence>MGISECNCPLLDNKQFKIVLRIKCTSEDCGEYLGLCENCLIQNDITDIVCIECKSDFYQQKQASALQDRLQEIRENIITDCNNTSNFLAEDSNFLYINKEERSLFMSPIQYYFTEQIKITNMLQQYIEAHILKQEEKVKKFEKQIVRKPDEQLSTQKNRLGSDTKKKLDQTKQLKLLDESTRAL</sequence>
<reference evidence="2 3" key="1">
    <citation type="journal article" date="2015" name="Sci. Rep.">
        <title>Genome of the facultative scuticociliatosis pathogen Pseudocohnilembus persalinus provides insight into its virulence through horizontal gene transfer.</title>
        <authorList>
            <person name="Xiong J."/>
            <person name="Wang G."/>
            <person name="Cheng J."/>
            <person name="Tian M."/>
            <person name="Pan X."/>
            <person name="Warren A."/>
            <person name="Jiang C."/>
            <person name="Yuan D."/>
            <person name="Miao W."/>
        </authorList>
    </citation>
    <scope>NUCLEOTIDE SEQUENCE [LARGE SCALE GENOMIC DNA]</scope>
    <source>
        <strain evidence="2">36N120E</strain>
    </source>
</reference>
<dbReference type="Proteomes" id="UP000054937">
    <property type="component" value="Unassembled WGS sequence"/>
</dbReference>
<feature type="region of interest" description="Disordered" evidence="1">
    <location>
        <begin position="150"/>
        <end position="169"/>
    </location>
</feature>
<evidence type="ECO:0000313" key="3">
    <source>
        <dbReference type="Proteomes" id="UP000054937"/>
    </source>
</evidence>
<evidence type="ECO:0000313" key="2">
    <source>
        <dbReference type="EMBL" id="KRX05694.1"/>
    </source>
</evidence>
<dbReference type="EMBL" id="LDAU01000105">
    <property type="protein sequence ID" value="KRX05694.1"/>
    <property type="molecule type" value="Genomic_DNA"/>
</dbReference>
<keyword evidence="3" id="KW-1185">Reference proteome</keyword>
<feature type="compositionally biased region" description="Basic and acidic residues" evidence="1">
    <location>
        <begin position="160"/>
        <end position="169"/>
    </location>
</feature>
<dbReference type="AlphaFoldDB" id="A0A0V0QTV9"/>
<organism evidence="2 3">
    <name type="scientific">Pseudocohnilembus persalinus</name>
    <name type="common">Ciliate</name>
    <dbReference type="NCBI Taxonomy" id="266149"/>
    <lineage>
        <taxon>Eukaryota</taxon>
        <taxon>Sar</taxon>
        <taxon>Alveolata</taxon>
        <taxon>Ciliophora</taxon>
        <taxon>Intramacronucleata</taxon>
        <taxon>Oligohymenophorea</taxon>
        <taxon>Scuticociliatia</taxon>
        <taxon>Philasterida</taxon>
        <taxon>Pseudocohnilembidae</taxon>
        <taxon>Pseudocohnilembus</taxon>
    </lineage>
</organism>
<accession>A0A0V0QTV9</accession>